<evidence type="ECO:0000313" key="7">
    <source>
        <dbReference type="Proteomes" id="UP000785200"/>
    </source>
</evidence>
<evidence type="ECO:0000313" key="6">
    <source>
        <dbReference type="EMBL" id="KAG0651879.1"/>
    </source>
</evidence>
<keyword evidence="5" id="KW-0539">Nucleus</keyword>
<accession>A0A9P6VQB3</accession>
<evidence type="ECO:0000256" key="1">
    <source>
        <dbReference type="ARBA" id="ARBA00004123"/>
    </source>
</evidence>
<keyword evidence="2" id="KW-0805">Transcription regulation</keyword>
<evidence type="ECO:0000256" key="4">
    <source>
        <dbReference type="ARBA" id="ARBA00023163"/>
    </source>
</evidence>
<evidence type="ECO:0000256" key="5">
    <source>
        <dbReference type="ARBA" id="ARBA00023242"/>
    </source>
</evidence>
<dbReference type="GO" id="GO:0005634">
    <property type="term" value="C:nucleus"/>
    <property type="evidence" value="ECO:0007669"/>
    <property type="project" value="UniProtKB-SubCell"/>
</dbReference>
<evidence type="ECO:0000256" key="2">
    <source>
        <dbReference type="ARBA" id="ARBA00023015"/>
    </source>
</evidence>
<comment type="subcellular location">
    <subcellularLocation>
        <location evidence="1">Nucleus</location>
    </subcellularLocation>
</comment>
<dbReference type="OrthoDB" id="1600564at2759"/>
<dbReference type="AlphaFoldDB" id="A0A9P6VQB3"/>
<sequence length="445" mass="51371">MHGPDRIIAKNIEFTDEEANVLLMRFRNQMAEFFPFVIISPSLNAQDLKCSRPFLLKAICAVASVIPNHRLSLGKWIVEHLAERMAVDLDRNLDLLLGALTYAGCLCMALIFDLGLNKPIQKATHKTVFEQVLARPIRPGFAYRELPVEVDVERTLEERRAFLGVFFTLSSASKFFRAHVEPPRITPYVYECLEILEKTQDQPTDTSATFMIRLQLIVERISQGPWNTEYGTPEAQSSGPPLRLYIKSLQEQLHNFRSAMRTDVSLQGYMQYYNAEEALCEIGMSRGSVLGDLSDHTFDRMENLYDCLRSTRRFWETFFCIPETRYAHFSTAMWMQISHSFVVLQALSTFDHPDWHLPSIRQEIDFMDVLEKLIERINKTENQIFAKAAIKMTSIKTHIQEQLAVEARNSRHDSLTGQDADFGRPWEPIDFLDNDFFGDIMGMEF</sequence>
<evidence type="ECO:0000256" key="3">
    <source>
        <dbReference type="ARBA" id="ARBA00023125"/>
    </source>
</evidence>
<gene>
    <name evidence="6" type="ORF">D0Z07_0829</name>
</gene>
<dbReference type="PANTHER" id="PTHR31845:SF32">
    <property type="entry name" value="MISCELLANEOUS ZN(II)2CYS6 TRANSCRIPTION FACTOR (EUROFUNG)-RELATED"/>
    <property type="match status" value="1"/>
</dbReference>
<organism evidence="6 7">
    <name type="scientific">Hyphodiscus hymeniophilus</name>
    <dbReference type="NCBI Taxonomy" id="353542"/>
    <lineage>
        <taxon>Eukaryota</taxon>
        <taxon>Fungi</taxon>
        <taxon>Dikarya</taxon>
        <taxon>Ascomycota</taxon>
        <taxon>Pezizomycotina</taxon>
        <taxon>Leotiomycetes</taxon>
        <taxon>Helotiales</taxon>
        <taxon>Hyphodiscaceae</taxon>
        <taxon>Hyphodiscus</taxon>
    </lineage>
</organism>
<dbReference type="InterPro" id="IPR051089">
    <property type="entry name" value="prtT"/>
</dbReference>
<comment type="caution">
    <text evidence="6">The sequence shown here is derived from an EMBL/GenBank/DDBJ whole genome shotgun (WGS) entry which is preliminary data.</text>
</comment>
<dbReference type="PANTHER" id="PTHR31845">
    <property type="entry name" value="FINGER DOMAIN PROTEIN, PUTATIVE-RELATED"/>
    <property type="match status" value="1"/>
</dbReference>
<dbReference type="EMBL" id="VNKQ01000003">
    <property type="protein sequence ID" value="KAG0651879.1"/>
    <property type="molecule type" value="Genomic_DNA"/>
</dbReference>
<name>A0A9P6VQB3_9HELO</name>
<dbReference type="Proteomes" id="UP000785200">
    <property type="component" value="Unassembled WGS sequence"/>
</dbReference>
<protein>
    <submittedName>
        <fullName evidence="6">Uncharacterized protein</fullName>
    </submittedName>
</protein>
<keyword evidence="4" id="KW-0804">Transcription</keyword>
<keyword evidence="3" id="KW-0238">DNA-binding</keyword>
<dbReference type="GO" id="GO:0000981">
    <property type="term" value="F:DNA-binding transcription factor activity, RNA polymerase II-specific"/>
    <property type="evidence" value="ECO:0007669"/>
    <property type="project" value="TreeGrafter"/>
</dbReference>
<reference evidence="6" key="1">
    <citation type="submission" date="2019-07" db="EMBL/GenBank/DDBJ databases">
        <title>Hyphodiscus hymeniophilus genome sequencing and assembly.</title>
        <authorList>
            <person name="Kramer G."/>
            <person name="Nodwell J."/>
        </authorList>
    </citation>
    <scope>NUCLEOTIDE SEQUENCE</scope>
    <source>
        <strain evidence="6">ATCC 34498</strain>
    </source>
</reference>
<proteinExistence type="predicted"/>
<dbReference type="GO" id="GO:0000976">
    <property type="term" value="F:transcription cis-regulatory region binding"/>
    <property type="evidence" value="ECO:0007669"/>
    <property type="project" value="TreeGrafter"/>
</dbReference>
<keyword evidence="7" id="KW-1185">Reference proteome</keyword>